<evidence type="ECO:0000259" key="2">
    <source>
        <dbReference type="Pfam" id="PF21327"/>
    </source>
</evidence>
<evidence type="ECO:0000313" key="4">
    <source>
        <dbReference type="Proteomes" id="UP001061282"/>
    </source>
</evidence>
<keyword evidence="1" id="KW-1133">Transmembrane helix</keyword>
<gene>
    <name evidence="3" type="ORF">M8013_19185</name>
</gene>
<dbReference type="InterPro" id="IPR052026">
    <property type="entry name" value="ExeA_AAA_ATPase_DNA-bind"/>
</dbReference>
<proteinExistence type="predicted"/>
<dbReference type="InterPro" id="IPR036365">
    <property type="entry name" value="PGBD-like_sf"/>
</dbReference>
<dbReference type="PANTHER" id="PTHR35894:SF1">
    <property type="entry name" value="PHOSPHORIBULOKINASE _ URIDINE KINASE FAMILY"/>
    <property type="match status" value="1"/>
</dbReference>
<dbReference type="PANTHER" id="PTHR35894">
    <property type="entry name" value="GENERAL SECRETION PATHWAY PROTEIN A-RELATED"/>
    <property type="match status" value="1"/>
</dbReference>
<dbReference type="InterPro" id="IPR048809">
    <property type="entry name" value="GspA_C39-like"/>
</dbReference>
<evidence type="ECO:0000256" key="1">
    <source>
        <dbReference type="SAM" id="Phobius"/>
    </source>
</evidence>
<feature type="transmembrane region" description="Helical" evidence="1">
    <location>
        <begin position="268"/>
        <end position="286"/>
    </location>
</feature>
<accession>A0A9J6QFZ3</accession>
<dbReference type="EMBL" id="JAMGZJ010000078">
    <property type="protein sequence ID" value="MCU6670856.1"/>
    <property type="molecule type" value="Genomic_DNA"/>
</dbReference>
<dbReference type="AlphaFoldDB" id="A0A9J6QFZ3"/>
<keyword evidence="1" id="KW-0472">Membrane</keyword>
<organism evidence="3 4">
    <name type="scientific">Silvania confinis</name>
    <dbReference type="NCBI Taxonomy" id="2926470"/>
    <lineage>
        <taxon>Bacteria</taxon>
        <taxon>Pseudomonadati</taxon>
        <taxon>Pseudomonadota</taxon>
        <taxon>Gammaproteobacteria</taxon>
        <taxon>Enterobacterales</taxon>
        <taxon>Enterobacteriaceae</taxon>
        <taxon>Silvania</taxon>
    </lineage>
</organism>
<comment type="caution">
    <text evidence="3">The sequence shown here is derived from an EMBL/GenBank/DDBJ whole genome shotgun (WGS) entry which is preliminary data.</text>
</comment>
<name>A0A9J6QFZ3_9ENTR</name>
<feature type="domain" description="General secretion pathway protein A peptidase C39-like" evidence="2">
    <location>
        <begin position="331"/>
        <end position="422"/>
    </location>
</feature>
<reference evidence="3" key="1">
    <citation type="submission" date="2022-05" db="EMBL/GenBank/DDBJ databases">
        <title>Description of a novel species of Leclercia; Leclercia tamurae and the Proposal for a Novel Genus Silvania gen. nov. Containing Two Novel Species Silvania hatchlandensis sp. nov. and Silvania confinis sp. nov. Isolated from the Rhizosphere of Oak.</title>
        <authorList>
            <person name="Maddock D.W."/>
            <person name="Brady C.L."/>
            <person name="Denman S."/>
            <person name="Arnold D."/>
        </authorList>
    </citation>
    <scope>NUCLEOTIDE SEQUENCE</scope>
    <source>
        <strain evidence="3">H4N4</strain>
    </source>
</reference>
<dbReference type="Pfam" id="PF21327">
    <property type="entry name" value="GspA_C39-like"/>
    <property type="match status" value="1"/>
</dbReference>
<evidence type="ECO:0000313" key="3">
    <source>
        <dbReference type="EMBL" id="MCU6670856.1"/>
    </source>
</evidence>
<dbReference type="Gene3D" id="3.90.70.10">
    <property type="entry name" value="Cysteine proteinases"/>
    <property type="match status" value="1"/>
</dbReference>
<dbReference type="Proteomes" id="UP001061282">
    <property type="component" value="Unassembled WGS sequence"/>
</dbReference>
<protein>
    <submittedName>
        <fullName evidence="3">Peptidoglycan-binding protein</fullName>
    </submittedName>
</protein>
<keyword evidence="1" id="KW-0812">Transmembrane</keyword>
<keyword evidence="4" id="KW-1185">Reference proteome</keyword>
<dbReference type="SUPFAM" id="SSF47090">
    <property type="entry name" value="PGBD-like"/>
    <property type="match status" value="1"/>
</dbReference>
<dbReference type="RefSeq" id="WP_271269372.1">
    <property type="nucleotide sequence ID" value="NZ_JAMGZJ010000078.1"/>
</dbReference>
<sequence length="525" mass="58126">MYLSHFKFTRQPFRSVIRPSGDFCVAYHQDVYGMLMQTSKVAGIAALFSDDEELLNAFTAALQTASPAATAINAFPKLNANALLYKLCAATQDSKQRLHAVDTVLHHWLESYPSCKTHGLVLCISAVQAMRDSGWEVLGMLLTRAQEFALPLTLVLTGTPDQEPRLMQHSGLASRVHTRHTLRALTCRESLGYVQTQTQDHGAEVCPFSLARIRRMHRLTRGCISQLNALAHLSLLATWTERAPVVGPRHLRLAAGEVVPRKRHGKRLAAVGLFASVLFSACGWYFSAAITTRLPVPPPVPARWKQVMHTPAVALQPAIDREVVNQPDAMHQLYTIWGYDASAEEALCQNASRVNLSCQQGSATLPELEKEGYPWVSELKTGNHLNYAVVARVGADSLDLLMNNRTWQVKRSWFTDHATGHFTLLHRLTPTGKDGISAASSSQDLNWIDTQLSQALHEPETHAKTWTPELVKRTRQFQTLARLSVDGMAGEETVMQLMRFNNTTPAILTPVADPASQAQAEGKHN</sequence>